<evidence type="ECO:0000259" key="1">
    <source>
        <dbReference type="Pfam" id="PF00487"/>
    </source>
</evidence>
<dbReference type="GO" id="GO:0006629">
    <property type="term" value="P:lipid metabolic process"/>
    <property type="evidence" value="ECO:0007669"/>
    <property type="project" value="InterPro"/>
</dbReference>
<keyword evidence="3" id="KW-1185">Reference proteome</keyword>
<proteinExistence type="predicted"/>
<dbReference type="AlphaFoldDB" id="A0A409WI77"/>
<evidence type="ECO:0000313" key="2">
    <source>
        <dbReference type="EMBL" id="PPQ78238.1"/>
    </source>
</evidence>
<dbReference type="OrthoDB" id="10036481at2759"/>
<dbReference type="Pfam" id="PF00487">
    <property type="entry name" value="FA_desaturase"/>
    <property type="match status" value="1"/>
</dbReference>
<dbReference type="Proteomes" id="UP000284706">
    <property type="component" value="Unassembled WGS sequence"/>
</dbReference>
<gene>
    <name evidence="2" type="ORF">CVT26_007581</name>
</gene>
<protein>
    <recommendedName>
        <fullName evidence="1">Fatty acid desaturase domain-containing protein</fullName>
    </recommendedName>
</protein>
<dbReference type="EMBL" id="NHYE01005058">
    <property type="protein sequence ID" value="PPQ78238.1"/>
    <property type="molecule type" value="Genomic_DNA"/>
</dbReference>
<evidence type="ECO:0000313" key="3">
    <source>
        <dbReference type="Proteomes" id="UP000284706"/>
    </source>
</evidence>
<dbReference type="InParanoid" id="A0A409WI77"/>
<comment type="caution">
    <text evidence="2">The sequence shown here is derived from an EMBL/GenBank/DDBJ whole genome shotgun (WGS) entry which is preliminary data.</text>
</comment>
<accession>A0A409WI77</accession>
<reference evidence="2 3" key="1">
    <citation type="journal article" date="2018" name="Evol. Lett.">
        <title>Horizontal gene cluster transfer increased hallucinogenic mushroom diversity.</title>
        <authorList>
            <person name="Reynolds H.T."/>
            <person name="Vijayakumar V."/>
            <person name="Gluck-Thaler E."/>
            <person name="Korotkin H.B."/>
            <person name="Matheny P.B."/>
            <person name="Slot J.C."/>
        </authorList>
    </citation>
    <scope>NUCLEOTIDE SEQUENCE [LARGE SCALE GENOMIC DNA]</scope>
    <source>
        <strain evidence="2 3">SRW20</strain>
    </source>
</reference>
<dbReference type="InterPro" id="IPR005804">
    <property type="entry name" value="FA_desaturase_dom"/>
</dbReference>
<organism evidence="2 3">
    <name type="scientific">Gymnopilus dilepis</name>
    <dbReference type="NCBI Taxonomy" id="231916"/>
    <lineage>
        <taxon>Eukaryota</taxon>
        <taxon>Fungi</taxon>
        <taxon>Dikarya</taxon>
        <taxon>Basidiomycota</taxon>
        <taxon>Agaricomycotina</taxon>
        <taxon>Agaricomycetes</taxon>
        <taxon>Agaricomycetidae</taxon>
        <taxon>Agaricales</taxon>
        <taxon>Agaricineae</taxon>
        <taxon>Hymenogastraceae</taxon>
        <taxon>Gymnopilus</taxon>
    </lineage>
</organism>
<name>A0A409WI77_9AGAR</name>
<sequence>MAPPNAPTTTKSSKGHEEEDRVSVLEQLRDFRGRIPKDLLMKWETPTGLKSLRFIGQDWGLILLGYYLFMRQPSVLSFSGAVLLMAWGQRGLSNLAHDSIHRNLHSNKKFNDFLANVFLALPLMSTGDIQRKLHTAHHHYLGTKDDPDHGLHNETSMKHYRNGRFDHKTIPSLFVYDFFDIHMMVNYSLGSFASAPFQLSTYWTLVTLIFGWKFTVLFHLARCTISYACYIFREIIDHSGLPSNTILEFTRTSPCCNPVQKFLQPHDDNFHLLHHLLPKIPMSNLHESHTWLVGNVPEYEKANRHMTYFSGENPLFLQSLHTHENFHDGLRD</sequence>
<feature type="domain" description="Fatty acid desaturase" evidence="1">
    <location>
        <begin position="77"/>
        <end position="300"/>
    </location>
</feature>